<dbReference type="InterPro" id="IPR036047">
    <property type="entry name" value="F-box-like_dom_sf"/>
</dbReference>
<evidence type="ECO:0000313" key="3">
    <source>
        <dbReference type="Proteomes" id="UP000226031"/>
    </source>
</evidence>
<organism evidence="2 3">
    <name type="scientific">[Emmonsia] crescens</name>
    <dbReference type="NCBI Taxonomy" id="73230"/>
    <lineage>
        <taxon>Eukaryota</taxon>
        <taxon>Fungi</taxon>
        <taxon>Dikarya</taxon>
        <taxon>Ascomycota</taxon>
        <taxon>Pezizomycotina</taxon>
        <taxon>Eurotiomycetes</taxon>
        <taxon>Eurotiomycetidae</taxon>
        <taxon>Onygenales</taxon>
        <taxon>Ajellomycetaceae</taxon>
        <taxon>Emergomyces</taxon>
    </lineage>
</organism>
<evidence type="ECO:0000259" key="1">
    <source>
        <dbReference type="PROSITE" id="PS50181"/>
    </source>
</evidence>
<name>A0A2B7ZPM8_9EURO</name>
<dbReference type="Pfam" id="PF00646">
    <property type="entry name" value="F-box"/>
    <property type="match status" value="1"/>
</dbReference>
<feature type="domain" description="F-box" evidence="1">
    <location>
        <begin position="136"/>
        <end position="182"/>
    </location>
</feature>
<keyword evidence="3" id="KW-1185">Reference proteome</keyword>
<dbReference type="InterPro" id="IPR001810">
    <property type="entry name" value="F-box_dom"/>
</dbReference>
<dbReference type="PROSITE" id="PS50181">
    <property type="entry name" value="FBOX"/>
    <property type="match status" value="1"/>
</dbReference>
<reference evidence="2 3" key="1">
    <citation type="submission" date="2017-10" db="EMBL/GenBank/DDBJ databases">
        <title>Comparative genomics in systemic dimorphic fungi from Ajellomycetaceae.</title>
        <authorList>
            <person name="Munoz J.F."/>
            <person name="Mcewen J.G."/>
            <person name="Clay O.K."/>
            <person name="Cuomo C.A."/>
        </authorList>
    </citation>
    <scope>NUCLEOTIDE SEQUENCE [LARGE SCALE GENOMIC DNA]</scope>
    <source>
        <strain evidence="2 3">UAMH4076</strain>
    </source>
</reference>
<gene>
    <name evidence="2" type="ORF">GX50_02065</name>
</gene>
<comment type="caution">
    <text evidence="2">The sequence shown here is derived from an EMBL/GenBank/DDBJ whole genome shotgun (WGS) entry which is preliminary data.</text>
</comment>
<dbReference type="STRING" id="73230.A0A2B7ZPM8"/>
<proteinExistence type="predicted"/>
<dbReference type="Proteomes" id="UP000226031">
    <property type="component" value="Unassembled WGS sequence"/>
</dbReference>
<dbReference type="SUPFAM" id="SSF81383">
    <property type="entry name" value="F-box domain"/>
    <property type="match status" value="1"/>
</dbReference>
<accession>A0A2B7ZPM8</accession>
<protein>
    <recommendedName>
        <fullName evidence="1">F-box domain-containing protein</fullName>
    </recommendedName>
</protein>
<dbReference type="VEuPathDB" id="FungiDB:EMCG_04716"/>
<dbReference type="VEuPathDB" id="FungiDB:EMCG_04717"/>
<evidence type="ECO:0000313" key="2">
    <source>
        <dbReference type="EMBL" id="PGH35143.1"/>
    </source>
</evidence>
<dbReference type="AlphaFoldDB" id="A0A2B7ZPM8"/>
<dbReference type="EMBL" id="PDND01000027">
    <property type="protein sequence ID" value="PGH35143.1"/>
    <property type="molecule type" value="Genomic_DNA"/>
</dbReference>
<sequence length="430" mass="48607">MIGWLYSDLLMVEDRVPRLWGSGFQGFMGHCGSHDPSHDSALALDYFGTWNFPASDTWHLAAGIFAKTGYQLGPGSIMTSHGFVYRNKHIAAVAMEEYTVTHYPDVIEYMLSDHPLLATNCPLDNGRHTLSPTHSLSRLSRLPRELLHMILTQLDLCTLTNFRMVNQNAMALVDSLPAYVAITTHGLTALRAILALETGRFITCQSLYDALRNPSCTTCHRFAGYLYLLTCRRTCYLCLITKLAYYPLTADHVYSLFGLSEKQIEPLPCMKTLPGEYATGKSYIPGRMVLYDPDAVERTSVALHGSLEAMQKFKDEVVSSRYRDLMRQALGIDVSLTTIRMIRAPCLDLNVMHTMRFVGVARVPVLVDVKEGVVEWGVHCVACKEWKMEERRHWRQLFTREGFEEHLREFGEIKEGRHVGEGRGEGGLSF</sequence>